<gene>
    <name evidence="1" type="ORF">TNO010_520206</name>
</gene>
<dbReference type="AlphaFoldDB" id="A0A2I2MCI0"/>
<dbReference type="RefSeq" id="WP_172505906.1">
    <property type="nucleotide sequence ID" value="NZ_OENE01000048.1"/>
</dbReference>
<dbReference type="EMBL" id="OENE01000048">
    <property type="protein sequence ID" value="SOU89817.1"/>
    <property type="molecule type" value="Genomic_DNA"/>
</dbReference>
<evidence type="ECO:0000313" key="2">
    <source>
        <dbReference type="Proteomes" id="UP000490060"/>
    </source>
</evidence>
<evidence type="ECO:0000313" key="1">
    <source>
        <dbReference type="EMBL" id="SOU89817.1"/>
    </source>
</evidence>
<name>A0A2I2MCI0_9FLAO</name>
<accession>A0A2I2MCI0</accession>
<evidence type="ECO:0008006" key="3">
    <source>
        <dbReference type="Google" id="ProtNLM"/>
    </source>
</evidence>
<dbReference type="Proteomes" id="UP000490060">
    <property type="component" value="Unassembled WGS sequence"/>
</dbReference>
<sequence>MPALVDGIWLEQYVEPQLLEEFKNFNDDFIGTLKRPNPAAIDKDGIKFNKLINNVGFHINKGDAFTPQSMTGKKGLVNWDKLDTDLTQVTDAELRAMAFDKDAAIRVKHSESFKIGVRDYAMHKLAPEKHVAGKMPILRTTGAVINGRKRLTYTDLVDYLVLLEGLNLTDKSAWYMILSDHHKSDLLHDRGATNNYRDLIINPKTGAIERFFNLKFFENNSSVYYDASGALKSQGAVVDATDQKGSVFYYAPNTVYHIESVQTLFKPMNTDTRNANPTSEFRLHSYGLCDKKQEHGFGAIVSANE</sequence>
<reference evidence="1 2" key="1">
    <citation type="submission" date="2017-11" db="EMBL/GenBank/DDBJ databases">
        <authorList>
            <person name="Duchaud E."/>
        </authorList>
    </citation>
    <scope>NUCLEOTIDE SEQUENCE [LARGE SCALE GENOMIC DNA]</scope>
    <source>
        <strain evidence="1 2">TNO010</strain>
    </source>
</reference>
<protein>
    <recommendedName>
        <fullName evidence="3">Phage capsid protein</fullName>
    </recommendedName>
</protein>
<organism evidence="1 2">
    <name type="scientific">Tenacibaculum finnmarkense genomovar ulcerans</name>
    <dbReference type="NCBI Taxonomy" id="2781388"/>
    <lineage>
        <taxon>Bacteria</taxon>
        <taxon>Pseudomonadati</taxon>
        <taxon>Bacteroidota</taxon>
        <taxon>Flavobacteriia</taxon>
        <taxon>Flavobacteriales</taxon>
        <taxon>Flavobacteriaceae</taxon>
        <taxon>Tenacibaculum</taxon>
        <taxon>Tenacibaculum finnmarkense</taxon>
    </lineage>
</organism>
<proteinExistence type="predicted"/>